<organism evidence="1 2">
    <name type="scientific">Coemansia thaxteri</name>
    <dbReference type="NCBI Taxonomy" id="2663907"/>
    <lineage>
        <taxon>Eukaryota</taxon>
        <taxon>Fungi</taxon>
        <taxon>Fungi incertae sedis</taxon>
        <taxon>Zoopagomycota</taxon>
        <taxon>Kickxellomycotina</taxon>
        <taxon>Kickxellomycetes</taxon>
        <taxon>Kickxellales</taxon>
        <taxon>Kickxellaceae</taxon>
        <taxon>Coemansia</taxon>
    </lineage>
</organism>
<evidence type="ECO:0000313" key="2">
    <source>
        <dbReference type="Proteomes" id="UP001150907"/>
    </source>
</evidence>
<proteinExistence type="predicted"/>
<feature type="non-terminal residue" evidence="1">
    <location>
        <position position="1"/>
    </location>
</feature>
<accession>A0A9W8ECK3</accession>
<evidence type="ECO:0000313" key="1">
    <source>
        <dbReference type="EMBL" id="KAJ1998515.1"/>
    </source>
</evidence>
<reference evidence="1" key="1">
    <citation type="submission" date="2022-07" db="EMBL/GenBank/DDBJ databases">
        <title>Phylogenomic reconstructions and comparative analyses of Kickxellomycotina fungi.</title>
        <authorList>
            <person name="Reynolds N.K."/>
            <person name="Stajich J.E."/>
            <person name="Barry K."/>
            <person name="Grigoriev I.V."/>
            <person name="Crous P."/>
            <person name="Smith M.E."/>
        </authorList>
    </citation>
    <scope>NUCLEOTIDE SEQUENCE</scope>
    <source>
        <strain evidence="1">IMI 214461</strain>
    </source>
</reference>
<dbReference type="OrthoDB" id="436852at2759"/>
<comment type="caution">
    <text evidence="1">The sequence shown here is derived from an EMBL/GenBank/DDBJ whole genome shotgun (WGS) entry which is preliminary data.</text>
</comment>
<name>A0A9W8ECK3_9FUNG</name>
<gene>
    <name evidence="1" type="ORF">H4R26_005432</name>
</gene>
<dbReference type="Proteomes" id="UP001150907">
    <property type="component" value="Unassembled WGS sequence"/>
</dbReference>
<dbReference type="EMBL" id="JANBQF010000943">
    <property type="protein sequence ID" value="KAJ1998515.1"/>
    <property type="molecule type" value="Genomic_DNA"/>
</dbReference>
<keyword evidence="2" id="KW-1185">Reference proteome</keyword>
<dbReference type="AlphaFoldDB" id="A0A9W8ECK3"/>
<sequence>RAAGARIVSGSGAGGSEGIYAFDWLEESEDLALFSIPELSAGDSQPSMTMMLTSASPMLMPYSAAGMQTTSAVANSGDARPEPRQQ</sequence>
<protein>
    <submittedName>
        <fullName evidence="1">Uncharacterized protein</fullName>
    </submittedName>
</protein>